<dbReference type="Proteomes" id="UP000256269">
    <property type="component" value="Unassembled WGS sequence"/>
</dbReference>
<keyword evidence="1" id="KW-1133">Transmembrane helix</keyword>
<feature type="transmembrane region" description="Helical" evidence="1">
    <location>
        <begin position="395"/>
        <end position="418"/>
    </location>
</feature>
<feature type="transmembrane region" description="Helical" evidence="1">
    <location>
        <begin position="364"/>
        <end position="383"/>
    </location>
</feature>
<dbReference type="AlphaFoldDB" id="A0A3E0HCG4"/>
<evidence type="ECO:0000313" key="4">
    <source>
        <dbReference type="Proteomes" id="UP000256269"/>
    </source>
</evidence>
<feature type="transmembrane region" description="Helical" evidence="1">
    <location>
        <begin position="199"/>
        <end position="218"/>
    </location>
</feature>
<sequence length="648" mass="68369">MTALLVVLSAATLAVLAWRLLRRARPRGRAVVVVAALLAMQALIGSPAMAAPTDCAPNPERPDLGFVGALDPSQQLALHGDPGSVYFDYRYAGLTWHTYDPNCGSISAITSSNSQIDTWFGNQLFNVAKVMVGATNGLHYVITGNLLTGPLDDIVANGTKALYNGVFAPLLALAALGLAILLFRQIWKGDLAAIGKRTTWALAGLWLASAAYLTPLVYTEVLDKVLIFGTSEIQAGFLSEVGLGSSANSLPTMLHANVVYRNWLRGEFGDPDAPQAKQFGNDLVAAQAFSIAEVKANKDSDPNNTTAKKQQFVDIRSKLGNVTGYFDGTDGSRIGDGFLSLFQALAFTLFQLLAKAAILLAQVLLRMVVLAGPLIGLASIVFPDLLRKIGRAAGAALLNVVVISALAGLDTLVLVWIFDPAHGLPLLAQILLAGLVTLAFFMIGKPGRRMLQMVQLSVGAMGSNLVGAGGGLWARMRGRRAGDTSAQDAFWEHVRDGEHLPPEIAAAQRGGRRYRPEAANPVLATAQRLDVNGTELTAGNTRALQAGSGGATALPAGGGGITGPMALAAGSSRTVDTPPVVDRSWERRGEDAVIVPSQVISGQRPQAEPRRAEVEVIAGRPVHMIYRPSRGLEVAEPDGPSHGWGERG</sequence>
<evidence type="ECO:0000256" key="1">
    <source>
        <dbReference type="SAM" id="Phobius"/>
    </source>
</evidence>
<comment type="caution">
    <text evidence="3">The sequence shown here is derived from an EMBL/GenBank/DDBJ whole genome shotgun (WGS) entry which is preliminary data.</text>
</comment>
<feature type="transmembrane region" description="Helical" evidence="1">
    <location>
        <begin position="27"/>
        <end position="44"/>
    </location>
</feature>
<reference evidence="3 4" key="1">
    <citation type="submission" date="2018-08" db="EMBL/GenBank/DDBJ databases">
        <title>Genomic Encyclopedia of Archaeal and Bacterial Type Strains, Phase II (KMG-II): from individual species to whole genera.</title>
        <authorList>
            <person name="Goeker M."/>
        </authorList>
    </citation>
    <scope>NUCLEOTIDE SEQUENCE [LARGE SCALE GENOMIC DNA]</scope>
    <source>
        <strain evidence="3 4">DSM 45791</strain>
    </source>
</reference>
<gene>
    <name evidence="3" type="ORF">BCF44_111380</name>
</gene>
<dbReference type="RefSeq" id="WP_246015787.1">
    <property type="nucleotide sequence ID" value="NZ_CP144375.1"/>
</dbReference>
<feature type="signal peptide" evidence="2">
    <location>
        <begin position="1"/>
        <end position="50"/>
    </location>
</feature>
<keyword evidence="1" id="KW-0812">Transmembrane</keyword>
<evidence type="ECO:0008006" key="5">
    <source>
        <dbReference type="Google" id="ProtNLM"/>
    </source>
</evidence>
<evidence type="ECO:0000313" key="3">
    <source>
        <dbReference type="EMBL" id="REH42074.1"/>
    </source>
</evidence>
<accession>A0A3E0HCG4</accession>
<dbReference type="EMBL" id="QUNO01000011">
    <property type="protein sequence ID" value="REH42074.1"/>
    <property type="molecule type" value="Genomic_DNA"/>
</dbReference>
<feature type="transmembrane region" description="Helical" evidence="1">
    <location>
        <begin position="166"/>
        <end position="187"/>
    </location>
</feature>
<keyword evidence="1" id="KW-0472">Membrane</keyword>
<keyword evidence="4" id="KW-1185">Reference proteome</keyword>
<name>A0A3E0HCG4_9PSEU</name>
<feature type="chain" id="PRO_5017769464" description="TrbL/VirB6 plasmid conjugal transfer protein" evidence="2">
    <location>
        <begin position="51"/>
        <end position="648"/>
    </location>
</feature>
<evidence type="ECO:0000256" key="2">
    <source>
        <dbReference type="SAM" id="SignalP"/>
    </source>
</evidence>
<organism evidence="3 4">
    <name type="scientific">Kutzneria buriramensis</name>
    <dbReference type="NCBI Taxonomy" id="1045776"/>
    <lineage>
        <taxon>Bacteria</taxon>
        <taxon>Bacillati</taxon>
        <taxon>Actinomycetota</taxon>
        <taxon>Actinomycetes</taxon>
        <taxon>Pseudonocardiales</taxon>
        <taxon>Pseudonocardiaceae</taxon>
        <taxon>Kutzneria</taxon>
    </lineage>
</organism>
<keyword evidence="2" id="KW-0732">Signal</keyword>
<protein>
    <recommendedName>
        <fullName evidence="5">TrbL/VirB6 plasmid conjugal transfer protein</fullName>
    </recommendedName>
</protein>
<feature type="transmembrane region" description="Helical" evidence="1">
    <location>
        <begin position="424"/>
        <end position="443"/>
    </location>
</feature>
<proteinExistence type="predicted"/>